<feature type="compositionally biased region" description="Basic residues" evidence="8">
    <location>
        <begin position="458"/>
        <end position="471"/>
    </location>
</feature>
<evidence type="ECO:0000256" key="3">
    <source>
        <dbReference type="ARBA" id="ARBA00022969"/>
    </source>
</evidence>
<keyword evidence="5" id="KW-0010">Activator</keyword>
<sequence>MFAQPFDHSFNDLFNQYVNMDSSAVDGNKDLSFPGDFEQLFALDSLSTDCGDLSPLVSTPKRQVQSPQPWRTGAVWCLQEETGLSDEQRNFSLHETIHPAAISDISLSSLEAPSQPPTESFTRPFSTSPSTPPATPSSRRVSKSALVTPKTIRHRDLNDRRGLLRKQSFSPSLIRSSKLNQSRMAYPEAWAQRFQNFNLRSSDEHLPLSPPPSDILVQHENLASDNAAQMTLENNIHPSDSQHTDLNSQYDSSLFMSSPAVEMPSPSAGALARQQQKRYLGHANPSALVPSSPPSADEIFPSSHSSDPSLSSWHSDALGASSLPFTTADLHSHDAQAWWSPMSSRVTQRPTPYQSMAASPTPQRPVQAVPHQNDLLQGGLMIQFDPSFDLPSAPDSTFASTPLHSTPSNPDGRSFDQMAAVHHKFSSSNPFATPLTHHTSRQPSTSPRSSTSPNGHSVHMKMNHRRTHSRKLSAQSNSGPKPVKGPSGSPRGANKAVSVSFVNFTAHDSKKILTGVAPSGSSKTKARREQEAKERRRKLSEAALNAVRNAGGDVEALEAVLC</sequence>
<feature type="region of interest" description="Disordered" evidence="8">
    <location>
        <begin position="512"/>
        <end position="538"/>
    </location>
</feature>
<gene>
    <name evidence="9" type="ORF">ASPZODRAFT_150178</name>
</gene>
<dbReference type="EMBL" id="KV878338">
    <property type="protein sequence ID" value="OJJ49262.1"/>
    <property type="molecule type" value="Genomic_DNA"/>
</dbReference>
<accession>A0A1L9SPS8</accession>
<evidence type="ECO:0000256" key="2">
    <source>
        <dbReference type="ARBA" id="ARBA00015342"/>
    </source>
</evidence>
<proteinExistence type="inferred from homology"/>
<dbReference type="OrthoDB" id="2575228at2759"/>
<dbReference type="GO" id="GO:0048315">
    <property type="term" value="P:conidium formation"/>
    <property type="evidence" value="ECO:0007669"/>
    <property type="project" value="UniProtKB-KW"/>
</dbReference>
<feature type="region of interest" description="Disordered" evidence="8">
    <location>
        <begin position="386"/>
        <end position="415"/>
    </location>
</feature>
<dbReference type="PANTHER" id="PTHR22934:SF25">
    <property type="entry name" value="DEVELOPMENTAL REGULATORY PROTEIN WETA"/>
    <property type="match status" value="1"/>
</dbReference>
<evidence type="ECO:0000256" key="5">
    <source>
        <dbReference type="ARBA" id="ARBA00023159"/>
    </source>
</evidence>
<keyword evidence="3" id="KW-0749">Sporulation</keyword>
<dbReference type="STRING" id="1073090.A0A1L9SPS8"/>
<dbReference type="AlphaFoldDB" id="A0A1L9SPS8"/>
<evidence type="ECO:0000256" key="1">
    <source>
        <dbReference type="ARBA" id="ARBA00008881"/>
    </source>
</evidence>
<dbReference type="GO" id="GO:0030435">
    <property type="term" value="P:sporulation resulting in formation of a cellular spore"/>
    <property type="evidence" value="ECO:0007669"/>
    <property type="project" value="UniProtKB-KW"/>
</dbReference>
<evidence type="ECO:0000313" key="10">
    <source>
        <dbReference type="Proteomes" id="UP000184188"/>
    </source>
</evidence>
<dbReference type="VEuPathDB" id="FungiDB:ASPZODRAFT_150178"/>
<name>A0A1L9SPS8_9EURO</name>
<keyword evidence="7" id="KW-0183">Conidiation</keyword>
<keyword evidence="6" id="KW-0804">Transcription</keyword>
<reference evidence="10" key="1">
    <citation type="journal article" date="2017" name="Genome Biol.">
        <title>Comparative genomics reveals high biological diversity and specific adaptations in the industrially and medically important fungal genus Aspergillus.</title>
        <authorList>
            <person name="de Vries R.P."/>
            <person name="Riley R."/>
            <person name="Wiebenga A."/>
            <person name="Aguilar-Osorio G."/>
            <person name="Amillis S."/>
            <person name="Uchima C.A."/>
            <person name="Anderluh G."/>
            <person name="Asadollahi M."/>
            <person name="Askin M."/>
            <person name="Barry K."/>
            <person name="Battaglia E."/>
            <person name="Bayram O."/>
            <person name="Benocci T."/>
            <person name="Braus-Stromeyer S.A."/>
            <person name="Caldana C."/>
            <person name="Canovas D."/>
            <person name="Cerqueira G.C."/>
            <person name="Chen F."/>
            <person name="Chen W."/>
            <person name="Choi C."/>
            <person name="Clum A."/>
            <person name="Dos Santos R.A."/>
            <person name="Damasio A.R."/>
            <person name="Diallinas G."/>
            <person name="Emri T."/>
            <person name="Fekete E."/>
            <person name="Flipphi M."/>
            <person name="Freyberg S."/>
            <person name="Gallo A."/>
            <person name="Gournas C."/>
            <person name="Habgood R."/>
            <person name="Hainaut M."/>
            <person name="Harispe M.L."/>
            <person name="Henrissat B."/>
            <person name="Hilden K.S."/>
            <person name="Hope R."/>
            <person name="Hossain A."/>
            <person name="Karabika E."/>
            <person name="Karaffa L."/>
            <person name="Karanyi Z."/>
            <person name="Krasevec N."/>
            <person name="Kuo A."/>
            <person name="Kusch H."/>
            <person name="LaButti K."/>
            <person name="Lagendijk E.L."/>
            <person name="Lapidus A."/>
            <person name="Levasseur A."/>
            <person name="Lindquist E."/>
            <person name="Lipzen A."/>
            <person name="Logrieco A.F."/>
            <person name="MacCabe A."/>
            <person name="Maekelae M.R."/>
            <person name="Malavazi I."/>
            <person name="Melin P."/>
            <person name="Meyer V."/>
            <person name="Mielnichuk N."/>
            <person name="Miskei M."/>
            <person name="Molnar A.P."/>
            <person name="Mule G."/>
            <person name="Ngan C.Y."/>
            <person name="Orejas M."/>
            <person name="Orosz E."/>
            <person name="Ouedraogo J.P."/>
            <person name="Overkamp K.M."/>
            <person name="Park H.-S."/>
            <person name="Perrone G."/>
            <person name="Piumi F."/>
            <person name="Punt P.J."/>
            <person name="Ram A.F."/>
            <person name="Ramon A."/>
            <person name="Rauscher S."/>
            <person name="Record E."/>
            <person name="Riano-Pachon D.M."/>
            <person name="Robert V."/>
            <person name="Roehrig J."/>
            <person name="Ruller R."/>
            <person name="Salamov A."/>
            <person name="Salih N.S."/>
            <person name="Samson R.A."/>
            <person name="Sandor E."/>
            <person name="Sanguinetti M."/>
            <person name="Schuetze T."/>
            <person name="Sepcic K."/>
            <person name="Shelest E."/>
            <person name="Sherlock G."/>
            <person name="Sophianopoulou V."/>
            <person name="Squina F.M."/>
            <person name="Sun H."/>
            <person name="Susca A."/>
            <person name="Todd R.B."/>
            <person name="Tsang A."/>
            <person name="Unkles S.E."/>
            <person name="van de Wiele N."/>
            <person name="van Rossen-Uffink D."/>
            <person name="Oliveira J.V."/>
            <person name="Vesth T.C."/>
            <person name="Visser J."/>
            <person name="Yu J.-H."/>
            <person name="Zhou M."/>
            <person name="Andersen M.R."/>
            <person name="Archer D.B."/>
            <person name="Baker S.E."/>
            <person name="Benoit I."/>
            <person name="Brakhage A.A."/>
            <person name="Braus G.H."/>
            <person name="Fischer R."/>
            <person name="Frisvad J.C."/>
            <person name="Goldman G.H."/>
            <person name="Houbraken J."/>
            <person name="Oakley B."/>
            <person name="Pocsi I."/>
            <person name="Scazzocchio C."/>
            <person name="Seiboth B."/>
            <person name="vanKuyk P.A."/>
            <person name="Wortman J."/>
            <person name="Dyer P.S."/>
            <person name="Grigoriev I.V."/>
        </authorList>
    </citation>
    <scope>NUCLEOTIDE SEQUENCE [LARGE SCALE GENOMIC DNA]</scope>
    <source>
        <strain evidence="10">CBS 506.65</strain>
    </source>
</reference>
<protein>
    <recommendedName>
        <fullName evidence="2">Developmental regulatory protein wetA</fullName>
    </recommendedName>
</protein>
<feature type="region of interest" description="Disordered" evidence="8">
    <location>
        <begin position="110"/>
        <end position="161"/>
    </location>
</feature>
<dbReference type="GeneID" id="34612053"/>
<evidence type="ECO:0000256" key="4">
    <source>
        <dbReference type="ARBA" id="ARBA00023015"/>
    </source>
</evidence>
<evidence type="ECO:0000256" key="6">
    <source>
        <dbReference type="ARBA" id="ARBA00023163"/>
    </source>
</evidence>
<evidence type="ECO:0000256" key="8">
    <source>
        <dbReference type="SAM" id="MobiDB-lite"/>
    </source>
</evidence>
<feature type="region of interest" description="Disordered" evidence="8">
    <location>
        <begin position="427"/>
        <end position="494"/>
    </location>
</feature>
<organism evidence="9 10">
    <name type="scientific">Penicilliopsis zonata CBS 506.65</name>
    <dbReference type="NCBI Taxonomy" id="1073090"/>
    <lineage>
        <taxon>Eukaryota</taxon>
        <taxon>Fungi</taxon>
        <taxon>Dikarya</taxon>
        <taxon>Ascomycota</taxon>
        <taxon>Pezizomycotina</taxon>
        <taxon>Eurotiomycetes</taxon>
        <taxon>Eurotiomycetidae</taxon>
        <taxon>Eurotiales</taxon>
        <taxon>Aspergillaceae</taxon>
        <taxon>Penicilliopsis</taxon>
    </lineage>
</organism>
<dbReference type="PANTHER" id="PTHR22934">
    <property type="entry name" value="PROTEIN ESC1/WETA-RELATED"/>
    <property type="match status" value="1"/>
</dbReference>
<keyword evidence="4" id="KW-0805">Transcription regulation</keyword>
<dbReference type="Proteomes" id="UP000184188">
    <property type="component" value="Unassembled WGS sequence"/>
</dbReference>
<feature type="region of interest" description="Disordered" evidence="8">
    <location>
        <begin position="341"/>
        <end position="367"/>
    </location>
</feature>
<feature type="compositionally biased region" description="Polar residues" evidence="8">
    <location>
        <begin position="341"/>
        <end position="361"/>
    </location>
</feature>
<keyword evidence="10" id="KW-1185">Reference proteome</keyword>
<feature type="compositionally biased region" description="Polar residues" evidence="8">
    <location>
        <begin position="394"/>
        <end position="411"/>
    </location>
</feature>
<dbReference type="RefSeq" id="XP_022583772.1">
    <property type="nucleotide sequence ID" value="XM_022725588.1"/>
</dbReference>
<feature type="compositionally biased region" description="Low complexity" evidence="8">
    <location>
        <begin position="441"/>
        <end position="453"/>
    </location>
</feature>
<feature type="compositionally biased region" description="Low complexity" evidence="8">
    <location>
        <begin position="476"/>
        <end position="492"/>
    </location>
</feature>
<feature type="region of interest" description="Disordered" evidence="8">
    <location>
        <begin position="284"/>
        <end position="313"/>
    </location>
</feature>
<evidence type="ECO:0000256" key="7">
    <source>
        <dbReference type="ARBA" id="ARBA00023321"/>
    </source>
</evidence>
<evidence type="ECO:0000313" key="9">
    <source>
        <dbReference type="EMBL" id="OJJ49262.1"/>
    </source>
</evidence>
<dbReference type="InterPro" id="IPR040112">
    <property type="entry name" value="WetA"/>
</dbReference>
<feature type="compositionally biased region" description="Low complexity" evidence="8">
    <location>
        <begin position="117"/>
        <end position="129"/>
    </location>
</feature>
<comment type="similarity">
    <text evidence="1">Belongs to the wetA family.</text>
</comment>